<proteinExistence type="predicted"/>
<dbReference type="Pfam" id="PF14069">
    <property type="entry name" value="SpoVIF"/>
    <property type="match status" value="1"/>
</dbReference>
<comment type="caution">
    <text evidence="1">The sequence shown here is derived from an EMBL/GenBank/DDBJ whole genome shotgun (WGS) entry which is preliminary data.</text>
</comment>
<keyword evidence="2" id="KW-1185">Reference proteome</keyword>
<sequence>MFNKFFGGFEKKTGVGMNEVLKLAQSVQSANLKDEKVVRDLIQRIAKVANRKVTKEKEDQLVKAIMSGNVPKDIGAIQKMMKDKK</sequence>
<gene>
    <name evidence="1" type="ORF">EBO34_15750</name>
</gene>
<reference evidence="1 2" key="1">
    <citation type="submission" date="2018-10" db="EMBL/GenBank/DDBJ databases">
        <title>Bacillus Keqinensis sp. nov., a moderately halophilic bacterium isolated from a saline-alkaline lake.</title>
        <authorList>
            <person name="Wang H."/>
        </authorList>
    </citation>
    <scope>NUCLEOTIDE SEQUENCE [LARGE SCALE GENOMIC DNA]</scope>
    <source>
        <strain evidence="1 2">KQ-3</strain>
    </source>
</reference>
<protein>
    <submittedName>
        <fullName evidence="1">Stage VI sporulation protein F</fullName>
    </submittedName>
</protein>
<organism evidence="1 2">
    <name type="scientific">Alteribacter keqinensis</name>
    <dbReference type="NCBI Taxonomy" id="2483800"/>
    <lineage>
        <taxon>Bacteria</taxon>
        <taxon>Bacillati</taxon>
        <taxon>Bacillota</taxon>
        <taxon>Bacilli</taxon>
        <taxon>Bacillales</taxon>
        <taxon>Bacillaceae</taxon>
        <taxon>Alteribacter</taxon>
    </lineage>
</organism>
<dbReference type="AlphaFoldDB" id="A0A3M7TPR7"/>
<name>A0A3M7TPR7_9BACI</name>
<dbReference type="EMBL" id="RHIB01000003">
    <property type="protein sequence ID" value="RNA66669.1"/>
    <property type="molecule type" value="Genomic_DNA"/>
</dbReference>
<evidence type="ECO:0000313" key="1">
    <source>
        <dbReference type="EMBL" id="RNA66669.1"/>
    </source>
</evidence>
<dbReference type="InterPro" id="IPR025942">
    <property type="entry name" value="SpoVIF"/>
</dbReference>
<evidence type="ECO:0000313" key="2">
    <source>
        <dbReference type="Proteomes" id="UP000278746"/>
    </source>
</evidence>
<dbReference type="Proteomes" id="UP000278746">
    <property type="component" value="Unassembled WGS sequence"/>
</dbReference>
<dbReference type="RefSeq" id="WP_122900342.1">
    <property type="nucleotide sequence ID" value="NZ_RHIB01000003.1"/>
</dbReference>
<accession>A0A3M7TPR7</accession>
<dbReference type="OrthoDB" id="2474248at2"/>